<evidence type="ECO:0000313" key="7">
    <source>
        <dbReference type="Ensembl" id="ENSSRHP00000045165.1"/>
    </source>
</evidence>
<evidence type="ECO:0000256" key="5">
    <source>
        <dbReference type="SAM" id="Phobius"/>
    </source>
</evidence>
<dbReference type="PANTHER" id="PTHR10264">
    <property type="entry name" value="BAND 7 PROTEIN-RELATED"/>
    <property type="match status" value="1"/>
</dbReference>
<dbReference type="Pfam" id="PF01145">
    <property type="entry name" value="Band_7"/>
    <property type="match status" value="1"/>
</dbReference>
<dbReference type="GO" id="GO:0005886">
    <property type="term" value="C:plasma membrane"/>
    <property type="evidence" value="ECO:0007669"/>
    <property type="project" value="InterPro"/>
</dbReference>
<evidence type="ECO:0000256" key="4">
    <source>
        <dbReference type="SAM" id="MobiDB-lite"/>
    </source>
</evidence>
<dbReference type="Proteomes" id="UP000472270">
    <property type="component" value="Unassembled WGS sequence"/>
</dbReference>
<feature type="domain" description="Band 7" evidence="6">
    <location>
        <begin position="135"/>
        <end position="283"/>
    </location>
</feature>
<keyword evidence="8" id="KW-1185">Reference proteome</keyword>
<feature type="region of interest" description="Disordered" evidence="4">
    <location>
        <begin position="23"/>
        <end position="63"/>
    </location>
</feature>
<evidence type="ECO:0000256" key="3">
    <source>
        <dbReference type="ARBA" id="ARBA00023136"/>
    </source>
</evidence>
<reference evidence="7" key="1">
    <citation type="submission" date="2025-08" db="UniProtKB">
        <authorList>
            <consortium name="Ensembl"/>
        </authorList>
    </citation>
    <scope>IDENTIFICATION</scope>
</reference>
<feature type="region of interest" description="Disordered" evidence="4">
    <location>
        <begin position="358"/>
        <end position="380"/>
    </location>
</feature>
<dbReference type="SUPFAM" id="SSF117892">
    <property type="entry name" value="Band 7/SPFH domain"/>
    <property type="match status" value="1"/>
</dbReference>
<comment type="subcellular location">
    <subcellularLocation>
        <location evidence="1">Membrane</location>
    </subcellularLocation>
</comment>
<evidence type="ECO:0000259" key="6">
    <source>
        <dbReference type="SMART" id="SM00244"/>
    </source>
</evidence>
<dbReference type="SMART" id="SM00244">
    <property type="entry name" value="PHB"/>
    <property type="match status" value="1"/>
</dbReference>
<dbReference type="InterPro" id="IPR001972">
    <property type="entry name" value="Stomatin_HflK_fam"/>
</dbReference>
<feature type="transmembrane region" description="Helical" evidence="5">
    <location>
        <begin position="115"/>
        <end position="135"/>
    </location>
</feature>
<dbReference type="PRINTS" id="PR00721">
    <property type="entry name" value="STOMATIN"/>
</dbReference>
<proteinExistence type="inferred from homology"/>
<protein>
    <submittedName>
        <fullName evidence="7">Podocin-like</fullName>
    </submittedName>
</protein>
<keyword evidence="5" id="KW-0812">Transmembrane</keyword>
<evidence type="ECO:0000256" key="2">
    <source>
        <dbReference type="ARBA" id="ARBA00008164"/>
    </source>
</evidence>
<dbReference type="Ensembl" id="ENSSRHT00000046431.1">
    <property type="protein sequence ID" value="ENSSRHP00000045165.1"/>
    <property type="gene ID" value="ENSSRHG00000022807.1"/>
</dbReference>
<gene>
    <name evidence="7" type="primary">LOC107715061</name>
</gene>
<feature type="compositionally biased region" description="Basic and acidic residues" evidence="4">
    <location>
        <begin position="24"/>
        <end position="55"/>
    </location>
</feature>
<comment type="similarity">
    <text evidence="2">Belongs to the band 7/mec-2 family.</text>
</comment>
<dbReference type="InterPro" id="IPR043202">
    <property type="entry name" value="Band-7_stomatin-like"/>
</dbReference>
<evidence type="ECO:0000313" key="8">
    <source>
        <dbReference type="Proteomes" id="UP000472270"/>
    </source>
</evidence>
<name>A0A673J558_9TELE</name>
<sequence length="380" mass="42740">LITVAYEKFNSTEKILNFLRSGRVKREPSPSAKERKAPKSVKLQESHKRKEKPEVTEEEERGEANEAQIISSSTVVNVDSVRERIKEDREELLGLLETEGSGEALKKIYLGVCELLLIILVLSVVIFFFPIAIWFCVKIVREHERAVKFRLGHLLQKRPRGPGLMFYFPFLDVCHIVDIRLKILKIPPHTVVTKDLVCTEVSAVCYYRIENMSVCYSSLASVPDVLQPLTQVSVREILAHHAFTDILLNRKRMAQEIQVNFRFGNLEEISLPPELQHNFAVEAEARRQAQVKVIAAEGEKAACEALKASVESLSGSPMVVHLRLLQLLNNLRSEQPAVVLNIPPDVLTQSIDLTSLTRPANQSLTTGDGSDDANKDSPMM</sequence>
<dbReference type="InterPro" id="IPR036013">
    <property type="entry name" value="Band_7/SPFH_dom_sf"/>
</dbReference>
<keyword evidence="5" id="KW-1133">Transmembrane helix</keyword>
<organism evidence="7 8">
    <name type="scientific">Sinocyclocheilus rhinocerous</name>
    <dbReference type="NCBI Taxonomy" id="307959"/>
    <lineage>
        <taxon>Eukaryota</taxon>
        <taxon>Metazoa</taxon>
        <taxon>Chordata</taxon>
        <taxon>Craniata</taxon>
        <taxon>Vertebrata</taxon>
        <taxon>Euteleostomi</taxon>
        <taxon>Actinopterygii</taxon>
        <taxon>Neopterygii</taxon>
        <taxon>Teleostei</taxon>
        <taxon>Ostariophysi</taxon>
        <taxon>Cypriniformes</taxon>
        <taxon>Cyprinidae</taxon>
        <taxon>Cyprininae</taxon>
        <taxon>Sinocyclocheilus</taxon>
    </lineage>
</organism>
<keyword evidence="3 5" id="KW-0472">Membrane</keyword>
<dbReference type="PANTHER" id="PTHR10264:SF127">
    <property type="entry name" value="PODOCIN"/>
    <property type="match status" value="1"/>
</dbReference>
<dbReference type="InterPro" id="IPR001107">
    <property type="entry name" value="Band_7"/>
</dbReference>
<dbReference type="Gene3D" id="6.10.250.2090">
    <property type="match status" value="1"/>
</dbReference>
<dbReference type="AlphaFoldDB" id="A0A673J558"/>
<accession>A0A673J558</accession>
<reference evidence="7" key="2">
    <citation type="submission" date="2025-09" db="UniProtKB">
        <authorList>
            <consortium name="Ensembl"/>
        </authorList>
    </citation>
    <scope>IDENTIFICATION</scope>
</reference>
<feature type="compositionally biased region" description="Polar residues" evidence="4">
    <location>
        <begin position="358"/>
        <end position="368"/>
    </location>
</feature>
<evidence type="ECO:0000256" key="1">
    <source>
        <dbReference type="ARBA" id="ARBA00004370"/>
    </source>
</evidence>